<dbReference type="AlphaFoldDB" id="A0A1V9FIL7"/>
<comment type="caution">
    <text evidence="1">The sequence shown here is derived from an EMBL/GenBank/DDBJ whole genome shotgun (WGS) entry which is preliminary data.</text>
</comment>
<accession>A0A1V9FIL7</accession>
<keyword evidence="2" id="KW-1185">Reference proteome</keyword>
<dbReference type="EMBL" id="LVYD01000102">
    <property type="protein sequence ID" value="OQP58198.1"/>
    <property type="molecule type" value="Genomic_DNA"/>
</dbReference>
<dbReference type="Proteomes" id="UP000192796">
    <property type="component" value="Unassembled WGS sequence"/>
</dbReference>
<proteinExistence type="predicted"/>
<sequence length="150" mass="17088">MKWNLISNAPTGIKEFQLVQDGLVLAIMKYSPEQQSIRITFDDQHLVFFLEDTGYANRILFKNVYGVDLGKFTHRNHSGRLEINNEVYDYNLVAGPNPKLIVHQHNKQEPLAVCQIPDIPIRDAAFHVQAGIVLSICRYATMPARKSQLP</sequence>
<organism evidence="1 2">
    <name type="scientific">Niastella vici</name>
    <dbReference type="NCBI Taxonomy" id="1703345"/>
    <lineage>
        <taxon>Bacteria</taxon>
        <taxon>Pseudomonadati</taxon>
        <taxon>Bacteroidota</taxon>
        <taxon>Chitinophagia</taxon>
        <taxon>Chitinophagales</taxon>
        <taxon>Chitinophagaceae</taxon>
        <taxon>Niastella</taxon>
    </lineage>
</organism>
<name>A0A1V9FIL7_9BACT</name>
<evidence type="ECO:0000313" key="1">
    <source>
        <dbReference type="EMBL" id="OQP58198.1"/>
    </source>
</evidence>
<protein>
    <submittedName>
        <fullName evidence="1">Uncharacterized protein</fullName>
    </submittedName>
</protein>
<dbReference type="RefSeq" id="WP_081155345.1">
    <property type="nucleotide sequence ID" value="NZ_LVYD01000102.1"/>
</dbReference>
<dbReference type="OrthoDB" id="664682at2"/>
<gene>
    <name evidence="1" type="ORF">A3860_07690</name>
</gene>
<evidence type="ECO:0000313" key="2">
    <source>
        <dbReference type="Proteomes" id="UP000192796"/>
    </source>
</evidence>
<reference evidence="1 2" key="1">
    <citation type="submission" date="2016-03" db="EMBL/GenBank/DDBJ databases">
        <title>Niastella vici sp. nov., isolated from farmland soil.</title>
        <authorList>
            <person name="Chen L."/>
            <person name="Wang D."/>
            <person name="Yang S."/>
            <person name="Wang G."/>
        </authorList>
    </citation>
    <scope>NUCLEOTIDE SEQUENCE [LARGE SCALE GENOMIC DNA]</scope>
    <source>
        <strain evidence="1 2">DJ57</strain>
    </source>
</reference>